<evidence type="ECO:0000256" key="1">
    <source>
        <dbReference type="PROSITE-ProRule" id="PRU00244"/>
    </source>
</evidence>
<dbReference type="SUPFAM" id="SSF55073">
    <property type="entry name" value="Nucleotide cyclase"/>
    <property type="match status" value="1"/>
</dbReference>
<dbReference type="PROSITE" id="PS50112">
    <property type="entry name" value="PAS"/>
    <property type="match status" value="1"/>
</dbReference>
<sequence>MHDLRFVLAAAVICCVSAGTTVALLRQIQTRRHMTATQVNDRAYWARRALLGAAAVSGFGIWATHFIAMMGYDPGVPVRYDVPLTLLSVTVVVVLATAGFALVTSGTSGKVGLPRLTCGAVLIGLGISCMHYLGMAALLAPGKMQWERSFVVASVALSILPMVPALALTLRRHGRASAVAAATLMTLAVVLLHFVAMAGLDIQPVAGVTPTTGRTDMPPEALAAIVACVTLGLLAMAAIILIANRRADQAIESGHREFRAMINAITDCAIYLIDPRGRILSWNAGATRMFGYTPDDIIGHHASRLQAQPIWPEADLASGGATDGLAVAANTSSCSDVSLRLRADGSTFWGDSTLEPIQGTDARIAAFACVVRDVSVARENRLHLDAALEHMHHGLVVFDGEARTRLVNRQFRELWHLPDQERVIATHYRDLADICLRSAHCEATGMRADTLFSQNYAVSHHTAARTVELHGDRVISITGRPMPGGGWVLTLEDISDRRRAEARLSHMALHDSLTGLPNRSSFISGLTKALGNSDDRVAVIVIDLDRFKDLNDSQGHQIGDVALRAVAARLRDAMPPQGSVARFGGDEFAAYLPFRSMDELHAALARLTACFSAAFSLGDLACIVDASIGVSISPTDHTQPTPLTAYADLAMYRAKAKFGTGVCFYESSMNAAARRRNVIAAGLRQALASNEFSLVYQVLTDLPSGQPIGYEALLRWEHPTEGHVSPAEFIPIAESTGDILGIGEWVLREACTTAAGWPEPYRIAVNLSGVQIYQSAIDQLIAKVLHATGLPADRLELEITETAIIEDKTVALDMLRRIKALGVTIAIDDFGTGHSSLGTLHAFPIDKIKIDRSFLLDAINNAQAQAIIRTVVALGQSLDIPILAEGVETPDQAEMLQRLGCSQVQGYYFGRPGPPPPPGTRLPTIVGQSRPVTMLDVA</sequence>
<dbReference type="NCBIfam" id="TIGR00254">
    <property type="entry name" value="GGDEF"/>
    <property type="match status" value="1"/>
</dbReference>
<feature type="transmembrane region" description="Helical" evidence="1">
    <location>
        <begin position="150"/>
        <end position="170"/>
    </location>
</feature>
<dbReference type="SUPFAM" id="SSF141868">
    <property type="entry name" value="EAL domain-like"/>
    <property type="match status" value="1"/>
</dbReference>
<dbReference type="Gene3D" id="3.30.450.20">
    <property type="entry name" value="PAS domain"/>
    <property type="match status" value="2"/>
</dbReference>
<dbReference type="CDD" id="cd01949">
    <property type="entry name" value="GGDEF"/>
    <property type="match status" value="1"/>
</dbReference>
<dbReference type="InterPro" id="IPR035965">
    <property type="entry name" value="PAS-like_dom_sf"/>
</dbReference>
<dbReference type="GO" id="GO:0016020">
    <property type="term" value="C:membrane"/>
    <property type="evidence" value="ECO:0007669"/>
    <property type="project" value="UniProtKB-UniRule"/>
</dbReference>
<accession>A0A850NJP8</accession>
<protein>
    <submittedName>
        <fullName evidence="7">EAL domain-containing protein</fullName>
    </submittedName>
</protein>
<evidence type="ECO:0000259" key="3">
    <source>
        <dbReference type="PROSITE" id="PS50113"/>
    </source>
</evidence>
<feature type="domain" description="PAS" evidence="2">
    <location>
        <begin position="254"/>
        <end position="299"/>
    </location>
</feature>
<dbReference type="CDD" id="cd00130">
    <property type="entry name" value="PAS"/>
    <property type="match status" value="1"/>
</dbReference>
<evidence type="ECO:0000259" key="5">
    <source>
        <dbReference type="PROSITE" id="PS50887"/>
    </source>
</evidence>
<dbReference type="EMBL" id="JABXXQ010000074">
    <property type="protein sequence ID" value="NVN29843.1"/>
    <property type="molecule type" value="Genomic_DNA"/>
</dbReference>
<feature type="transmembrane region" description="Helical" evidence="1">
    <location>
        <begin position="49"/>
        <end position="72"/>
    </location>
</feature>
<proteinExistence type="predicted"/>
<dbReference type="PROSITE" id="PS50113">
    <property type="entry name" value="PAC"/>
    <property type="match status" value="1"/>
</dbReference>
<dbReference type="Gene3D" id="3.20.20.450">
    <property type="entry name" value="EAL domain"/>
    <property type="match status" value="1"/>
</dbReference>
<dbReference type="InterPro" id="IPR043128">
    <property type="entry name" value="Rev_trsase/Diguanyl_cyclase"/>
</dbReference>
<feature type="domain" description="MHYT" evidence="6">
    <location>
        <begin position="2"/>
        <end position="203"/>
    </location>
</feature>
<dbReference type="SMART" id="SM00267">
    <property type="entry name" value="GGDEF"/>
    <property type="match status" value="1"/>
</dbReference>
<comment type="caution">
    <text evidence="7">The sequence shown here is derived from an EMBL/GenBank/DDBJ whole genome shotgun (WGS) entry which is preliminary data.</text>
</comment>
<dbReference type="NCBIfam" id="TIGR00229">
    <property type="entry name" value="sensory_box"/>
    <property type="match status" value="1"/>
</dbReference>
<evidence type="ECO:0000259" key="6">
    <source>
        <dbReference type="PROSITE" id="PS50924"/>
    </source>
</evidence>
<keyword evidence="1" id="KW-0812">Transmembrane</keyword>
<feature type="transmembrane region" description="Helical" evidence="1">
    <location>
        <begin position="177"/>
        <end position="202"/>
    </location>
</feature>
<dbReference type="InterPro" id="IPR000160">
    <property type="entry name" value="GGDEF_dom"/>
</dbReference>
<dbReference type="Pfam" id="PF03707">
    <property type="entry name" value="MHYT"/>
    <property type="match status" value="2"/>
</dbReference>
<keyword evidence="1" id="KW-1133">Transmembrane helix</keyword>
<dbReference type="InterPro" id="IPR000014">
    <property type="entry name" value="PAS"/>
</dbReference>
<dbReference type="Pfam" id="PF12860">
    <property type="entry name" value="PAS_7"/>
    <property type="match status" value="1"/>
</dbReference>
<reference evidence="7 8" key="1">
    <citation type="submission" date="2020-06" db="EMBL/GenBank/DDBJ databases">
        <title>Description of novel acetic acid bacteria.</title>
        <authorList>
            <person name="Sombolestani A."/>
        </authorList>
    </citation>
    <scope>NUCLEOTIDE SEQUENCE [LARGE SCALE GENOMIC DNA]</scope>
    <source>
        <strain evidence="7 8">LMG 26838</strain>
    </source>
</reference>
<dbReference type="PROSITE" id="PS50887">
    <property type="entry name" value="GGDEF"/>
    <property type="match status" value="1"/>
</dbReference>
<dbReference type="SUPFAM" id="SSF55785">
    <property type="entry name" value="PYP-like sensor domain (PAS domain)"/>
    <property type="match status" value="2"/>
</dbReference>
<feature type="transmembrane region" description="Helical" evidence="1">
    <location>
        <begin position="222"/>
        <end position="243"/>
    </location>
</feature>
<feature type="domain" description="EAL" evidence="4">
    <location>
        <begin position="676"/>
        <end position="926"/>
    </location>
</feature>
<dbReference type="InterPro" id="IPR035919">
    <property type="entry name" value="EAL_sf"/>
</dbReference>
<dbReference type="InterPro" id="IPR001633">
    <property type="entry name" value="EAL_dom"/>
</dbReference>
<organism evidence="7 8">
    <name type="scientific">Endobacter medicaginis</name>
    <dbReference type="NCBI Taxonomy" id="1181271"/>
    <lineage>
        <taxon>Bacteria</taxon>
        <taxon>Pseudomonadati</taxon>
        <taxon>Pseudomonadota</taxon>
        <taxon>Alphaproteobacteria</taxon>
        <taxon>Acetobacterales</taxon>
        <taxon>Acetobacteraceae</taxon>
        <taxon>Endobacter</taxon>
    </lineage>
</organism>
<feature type="domain" description="PAC" evidence="3">
    <location>
        <begin position="333"/>
        <end position="386"/>
    </location>
</feature>
<dbReference type="Pfam" id="PF00563">
    <property type="entry name" value="EAL"/>
    <property type="match status" value="1"/>
</dbReference>
<dbReference type="Pfam" id="PF13426">
    <property type="entry name" value="PAS_9"/>
    <property type="match status" value="1"/>
</dbReference>
<evidence type="ECO:0000313" key="7">
    <source>
        <dbReference type="EMBL" id="NVN29843.1"/>
    </source>
</evidence>
<dbReference type="PROSITE" id="PS50924">
    <property type="entry name" value="MHYT"/>
    <property type="match status" value="1"/>
</dbReference>
<dbReference type="RefSeq" id="WP_176622878.1">
    <property type="nucleotide sequence ID" value="NZ_JABXXQ010000074.1"/>
</dbReference>
<dbReference type="Pfam" id="PF00990">
    <property type="entry name" value="GGDEF"/>
    <property type="match status" value="1"/>
</dbReference>
<dbReference type="CDD" id="cd01948">
    <property type="entry name" value="EAL"/>
    <property type="match status" value="1"/>
</dbReference>
<dbReference type="InterPro" id="IPR000700">
    <property type="entry name" value="PAS-assoc_C"/>
</dbReference>
<evidence type="ECO:0000313" key="8">
    <source>
        <dbReference type="Proteomes" id="UP000565205"/>
    </source>
</evidence>
<dbReference type="InterPro" id="IPR052155">
    <property type="entry name" value="Biofilm_reg_signaling"/>
</dbReference>
<dbReference type="SMART" id="SM00052">
    <property type="entry name" value="EAL"/>
    <property type="match status" value="1"/>
</dbReference>
<dbReference type="PANTHER" id="PTHR44757">
    <property type="entry name" value="DIGUANYLATE CYCLASE DGCP"/>
    <property type="match status" value="1"/>
</dbReference>
<dbReference type="InterPro" id="IPR029787">
    <property type="entry name" value="Nucleotide_cyclase"/>
</dbReference>
<feature type="domain" description="GGDEF" evidence="5">
    <location>
        <begin position="535"/>
        <end position="667"/>
    </location>
</feature>
<feature type="transmembrane region" description="Helical" evidence="1">
    <location>
        <begin position="84"/>
        <end position="104"/>
    </location>
</feature>
<dbReference type="Proteomes" id="UP000565205">
    <property type="component" value="Unassembled WGS sequence"/>
</dbReference>
<evidence type="ECO:0000259" key="4">
    <source>
        <dbReference type="PROSITE" id="PS50883"/>
    </source>
</evidence>
<feature type="transmembrane region" description="Helical" evidence="1">
    <location>
        <begin position="6"/>
        <end position="28"/>
    </location>
</feature>
<dbReference type="PROSITE" id="PS50883">
    <property type="entry name" value="EAL"/>
    <property type="match status" value="1"/>
</dbReference>
<dbReference type="SMART" id="SM00091">
    <property type="entry name" value="PAS"/>
    <property type="match status" value="2"/>
</dbReference>
<dbReference type="InterPro" id="IPR005330">
    <property type="entry name" value="MHYT_dom"/>
</dbReference>
<dbReference type="Gene3D" id="3.30.70.270">
    <property type="match status" value="1"/>
</dbReference>
<feature type="transmembrane region" description="Helical" evidence="1">
    <location>
        <begin position="116"/>
        <end position="138"/>
    </location>
</feature>
<dbReference type="AlphaFoldDB" id="A0A850NJP8"/>
<name>A0A850NJP8_9PROT</name>
<evidence type="ECO:0000259" key="2">
    <source>
        <dbReference type="PROSITE" id="PS50112"/>
    </source>
</evidence>
<gene>
    <name evidence="7" type="ORF">HUK83_05770</name>
</gene>
<dbReference type="PANTHER" id="PTHR44757:SF2">
    <property type="entry name" value="BIOFILM ARCHITECTURE MAINTENANCE PROTEIN MBAA"/>
    <property type="match status" value="1"/>
</dbReference>
<keyword evidence="1" id="KW-0472">Membrane</keyword>